<dbReference type="SUPFAM" id="SSF53850">
    <property type="entry name" value="Periplasmic binding protein-like II"/>
    <property type="match status" value="1"/>
</dbReference>
<dbReference type="CDD" id="cd05466">
    <property type="entry name" value="PBP2_LTTR_substrate"/>
    <property type="match status" value="1"/>
</dbReference>
<dbReference type="PANTHER" id="PTHR30126:SF77">
    <property type="entry name" value="TRANSCRIPTIONAL REGULATORY PROTEIN"/>
    <property type="match status" value="1"/>
</dbReference>
<dbReference type="InterPro" id="IPR000847">
    <property type="entry name" value="LysR_HTH_N"/>
</dbReference>
<dbReference type="SUPFAM" id="SSF46785">
    <property type="entry name" value="Winged helix' DNA-binding domain"/>
    <property type="match status" value="1"/>
</dbReference>
<evidence type="ECO:0000256" key="4">
    <source>
        <dbReference type="ARBA" id="ARBA00023163"/>
    </source>
</evidence>
<organism evidence="6 7">
    <name type="scientific">Rhodoplanes tepidamans</name>
    <name type="common">Rhodoplanes cryptolactis</name>
    <dbReference type="NCBI Taxonomy" id="200616"/>
    <lineage>
        <taxon>Bacteria</taxon>
        <taxon>Pseudomonadati</taxon>
        <taxon>Pseudomonadota</taxon>
        <taxon>Alphaproteobacteria</taxon>
        <taxon>Hyphomicrobiales</taxon>
        <taxon>Nitrobacteraceae</taxon>
        <taxon>Rhodoplanes</taxon>
    </lineage>
</organism>
<keyword evidence="4" id="KW-0804">Transcription</keyword>
<reference evidence="6" key="1">
    <citation type="journal article" date="2023" name="Microbiol Resour">
        <title>Genome Sequences of Rhodoplanes serenus and Two Thermotolerant Strains, Rhodoplanes tepidamans and 'Rhodoplanes cryptolactis,' Further Refine the Genus.</title>
        <authorList>
            <person name="Rayyan A.A."/>
            <person name="Kyndt J.A."/>
        </authorList>
    </citation>
    <scope>NUCLEOTIDE SEQUENCE</scope>
    <source>
        <strain evidence="6">DSM 9987</strain>
    </source>
</reference>
<dbReference type="Pfam" id="PF03466">
    <property type="entry name" value="LysR_substrate"/>
    <property type="match status" value="1"/>
</dbReference>
<evidence type="ECO:0000313" key="7">
    <source>
        <dbReference type="Proteomes" id="UP001165652"/>
    </source>
</evidence>
<evidence type="ECO:0000313" key="6">
    <source>
        <dbReference type="EMBL" id="MDC7787870.1"/>
    </source>
</evidence>
<reference evidence="6" key="2">
    <citation type="submission" date="2023-02" db="EMBL/GenBank/DDBJ databases">
        <authorList>
            <person name="Rayyan A."/>
            <person name="Meyer T."/>
            <person name="Kyndt J.A."/>
        </authorList>
    </citation>
    <scope>NUCLEOTIDE SEQUENCE</scope>
    <source>
        <strain evidence="6">DSM 9987</strain>
    </source>
</reference>
<dbReference type="RefSeq" id="WP_272778705.1">
    <property type="nucleotide sequence ID" value="NZ_JAQQLI010000033.1"/>
</dbReference>
<evidence type="ECO:0000256" key="3">
    <source>
        <dbReference type="ARBA" id="ARBA00023125"/>
    </source>
</evidence>
<keyword evidence="2" id="KW-0805">Transcription regulation</keyword>
<gene>
    <name evidence="6" type="ORF">PQJ73_19450</name>
</gene>
<comment type="similarity">
    <text evidence="1">Belongs to the LysR transcriptional regulatory family.</text>
</comment>
<dbReference type="Gene3D" id="1.10.10.10">
    <property type="entry name" value="Winged helix-like DNA-binding domain superfamily/Winged helix DNA-binding domain"/>
    <property type="match status" value="1"/>
</dbReference>
<dbReference type="InterPro" id="IPR036390">
    <property type="entry name" value="WH_DNA-bd_sf"/>
</dbReference>
<dbReference type="Pfam" id="PF00126">
    <property type="entry name" value="HTH_1"/>
    <property type="match status" value="1"/>
</dbReference>
<evidence type="ECO:0000256" key="1">
    <source>
        <dbReference type="ARBA" id="ARBA00009437"/>
    </source>
</evidence>
<dbReference type="PRINTS" id="PR00039">
    <property type="entry name" value="HTHLYSR"/>
</dbReference>
<name>A0ABT5JDX2_RHOTP</name>
<keyword evidence="3" id="KW-0238">DNA-binding</keyword>
<comment type="caution">
    <text evidence="6">The sequence shown here is derived from an EMBL/GenBank/DDBJ whole genome shotgun (WGS) entry which is preliminary data.</text>
</comment>
<dbReference type="PROSITE" id="PS50931">
    <property type="entry name" value="HTH_LYSR"/>
    <property type="match status" value="1"/>
</dbReference>
<accession>A0ABT5JDX2</accession>
<evidence type="ECO:0000259" key="5">
    <source>
        <dbReference type="PROSITE" id="PS50931"/>
    </source>
</evidence>
<protein>
    <submittedName>
        <fullName evidence="6">LysR family transcriptional regulator</fullName>
    </submittedName>
</protein>
<sequence>MTVTLKQIEALHWIARLGTFERAAARLNTTQSAVSKRIQELEAATGLALFDRTRRGARLTEQGEQVLALGREMMTLEGRILDLRSGSEPPTRRLRIGVTELSALTWLPRFVAILRRSHPAVTIEPDVDLTRNLHERLLEGALDLVVAPELTPDPEVVAVPLADVENAWMSRPGLVTARRPIPLEALVRHPIVTQGNRAGSGVLYARWFKAQGIVLERTMSTDSMMAAVGLTVAGLGVGYLPRRCFRPLVQEGKLVVVPTRPALPPVPYAALYRSDGPTAFLAGVVAIARKVCDFSRQLQR</sequence>
<dbReference type="InterPro" id="IPR036388">
    <property type="entry name" value="WH-like_DNA-bd_sf"/>
</dbReference>
<dbReference type="EMBL" id="JAQQLI010000033">
    <property type="protein sequence ID" value="MDC7787870.1"/>
    <property type="molecule type" value="Genomic_DNA"/>
</dbReference>
<feature type="domain" description="HTH lysR-type" evidence="5">
    <location>
        <begin position="3"/>
        <end position="60"/>
    </location>
</feature>
<dbReference type="Proteomes" id="UP001165652">
    <property type="component" value="Unassembled WGS sequence"/>
</dbReference>
<keyword evidence="7" id="KW-1185">Reference proteome</keyword>
<proteinExistence type="inferred from homology"/>
<dbReference type="PANTHER" id="PTHR30126">
    <property type="entry name" value="HTH-TYPE TRANSCRIPTIONAL REGULATOR"/>
    <property type="match status" value="1"/>
</dbReference>
<evidence type="ECO:0000256" key="2">
    <source>
        <dbReference type="ARBA" id="ARBA00023015"/>
    </source>
</evidence>
<dbReference type="InterPro" id="IPR005119">
    <property type="entry name" value="LysR_subst-bd"/>
</dbReference>
<dbReference type="Gene3D" id="3.40.190.10">
    <property type="entry name" value="Periplasmic binding protein-like II"/>
    <property type="match status" value="2"/>
</dbReference>